<proteinExistence type="predicted"/>
<comment type="caution">
    <text evidence="1">The sequence shown here is derived from an EMBL/GenBank/DDBJ whole genome shotgun (WGS) entry which is preliminary data.</text>
</comment>
<sequence length="85" mass="9240">MEFTRNIGPIIAAARRIPELQLPPAEALLDNRLRPFLQEAWDAASKGDFSTFAEVLRGVYLEGMMDGDLPLAILLTVAIGEVGDA</sequence>
<gene>
    <name evidence="1" type="ORF">KZX47_08945</name>
</gene>
<name>A0ABS6ZYY0_9DEIN</name>
<dbReference type="EMBL" id="JAHXRS010000015">
    <property type="protein sequence ID" value="MBW6395272.1"/>
    <property type="molecule type" value="Genomic_DNA"/>
</dbReference>
<evidence type="ECO:0000313" key="2">
    <source>
        <dbReference type="Proteomes" id="UP000724268"/>
    </source>
</evidence>
<keyword evidence="2" id="KW-1185">Reference proteome</keyword>
<organism evidence="1 2">
    <name type="scientific">Thermus brevis</name>
    <dbReference type="NCBI Taxonomy" id="2862456"/>
    <lineage>
        <taxon>Bacteria</taxon>
        <taxon>Thermotogati</taxon>
        <taxon>Deinococcota</taxon>
        <taxon>Deinococci</taxon>
        <taxon>Thermales</taxon>
        <taxon>Thermaceae</taxon>
        <taxon>Thermus</taxon>
    </lineage>
</organism>
<reference evidence="1 2" key="1">
    <citation type="submission" date="2021-07" db="EMBL/GenBank/DDBJ databases">
        <title>Thermus aquaticus gen. n. and sp. n., a nonsporulating extreme thermophile.</title>
        <authorList>
            <person name="Hu C.-J."/>
            <person name="Li W.-J."/>
            <person name="Xian W.-D."/>
        </authorList>
    </citation>
    <scope>NUCLEOTIDE SEQUENCE [LARGE SCALE GENOMIC DNA]</scope>
    <source>
        <strain evidence="1 2">SYSU G05001</strain>
    </source>
</reference>
<dbReference type="Proteomes" id="UP000724268">
    <property type="component" value="Unassembled WGS sequence"/>
</dbReference>
<dbReference type="RefSeq" id="WP_219759796.1">
    <property type="nucleotide sequence ID" value="NZ_JAHXRS010000015.1"/>
</dbReference>
<protein>
    <submittedName>
        <fullName evidence="1">Uncharacterized protein</fullName>
    </submittedName>
</protein>
<evidence type="ECO:0000313" key="1">
    <source>
        <dbReference type="EMBL" id="MBW6395272.1"/>
    </source>
</evidence>
<accession>A0ABS6ZYY0</accession>